<reference evidence="2 3" key="1">
    <citation type="journal article" date="2022" name="Nat. Plants">
        <title>Genomes of leafy and leafless Platanthera orchids illuminate the evolution of mycoheterotrophy.</title>
        <authorList>
            <person name="Li M.H."/>
            <person name="Liu K.W."/>
            <person name="Li Z."/>
            <person name="Lu H.C."/>
            <person name="Ye Q.L."/>
            <person name="Zhang D."/>
            <person name="Wang J.Y."/>
            <person name="Li Y.F."/>
            <person name="Zhong Z.M."/>
            <person name="Liu X."/>
            <person name="Yu X."/>
            <person name="Liu D.K."/>
            <person name="Tu X.D."/>
            <person name="Liu B."/>
            <person name="Hao Y."/>
            <person name="Liao X.Y."/>
            <person name="Jiang Y.T."/>
            <person name="Sun W.H."/>
            <person name="Chen J."/>
            <person name="Chen Y.Q."/>
            <person name="Ai Y."/>
            <person name="Zhai J.W."/>
            <person name="Wu S.S."/>
            <person name="Zhou Z."/>
            <person name="Hsiao Y.Y."/>
            <person name="Wu W.L."/>
            <person name="Chen Y.Y."/>
            <person name="Lin Y.F."/>
            <person name="Hsu J.L."/>
            <person name="Li C.Y."/>
            <person name="Wang Z.W."/>
            <person name="Zhao X."/>
            <person name="Zhong W.Y."/>
            <person name="Ma X.K."/>
            <person name="Ma L."/>
            <person name="Huang J."/>
            <person name="Chen G.Z."/>
            <person name="Huang M.Z."/>
            <person name="Huang L."/>
            <person name="Peng D.H."/>
            <person name="Luo Y.B."/>
            <person name="Zou S.Q."/>
            <person name="Chen S.P."/>
            <person name="Lan S."/>
            <person name="Tsai W.C."/>
            <person name="Van de Peer Y."/>
            <person name="Liu Z.J."/>
        </authorList>
    </citation>
    <scope>NUCLEOTIDE SEQUENCE [LARGE SCALE GENOMIC DNA]</scope>
    <source>
        <strain evidence="2">Lor288</strain>
    </source>
</reference>
<evidence type="ECO:0000313" key="3">
    <source>
        <dbReference type="Proteomes" id="UP001412067"/>
    </source>
</evidence>
<sequence>MSIFVVLILKVSFGLQDAQILLWNLQIDENFELVQCRDESTSRDATSSLPGALRPSPILQQLPKLSFVGGNCVDVHPLSTLIITEDLLITMCRVGLMKIWSRP</sequence>
<keyword evidence="3" id="KW-1185">Reference proteome</keyword>
<organism evidence="2 3">
    <name type="scientific">Platanthera guangdongensis</name>
    <dbReference type="NCBI Taxonomy" id="2320717"/>
    <lineage>
        <taxon>Eukaryota</taxon>
        <taxon>Viridiplantae</taxon>
        <taxon>Streptophyta</taxon>
        <taxon>Embryophyta</taxon>
        <taxon>Tracheophyta</taxon>
        <taxon>Spermatophyta</taxon>
        <taxon>Magnoliopsida</taxon>
        <taxon>Liliopsida</taxon>
        <taxon>Asparagales</taxon>
        <taxon>Orchidaceae</taxon>
        <taxon>Orchidoideae</taxon>
        <taxon>Orchideae</taxon>
        <taxon>Orchidinae</taxon>
        <taxon>Platanthera</taxon>
    </lineage>
</organism>
<gene>
    <name evidence="2" type="ORF">KSP40_PGU014809</name>
</gene>
<protein>
    <submittedName>
        <fullName evidence="2">Uncharacterized protein</fullName>
    </submittedName>
</protein>
<evidence type="ECO:0000256" key="1">
    <source>
        <dbReference type="SAM" id="SignalP"/>
    </source>
</evidence>
<dbReference type="EMBL" id="JBBWWR010000016">
    <property type="protein sequence ID" value="KAK8947561.1"/>
    <property type="molecule type" value="Genomic_DNA"/>
</dbReference>
<keyword evidence="1" id="KW-0732">Signal</keyword>
<dbReference type="Proteomes" id="UP001412067">
    <property type="component" value="Unassembled WGS sequence"/>
</dbReference>
<accession>A0ABR2LQ57</accession>
<proteinExistence type="predicted"/>
<feature type="chain" id="PRO_5045438407" evidence="1">
    <location>
        <begin position="19"/>
        <end position="103"/>
    </location>
</feature>
<name>A0ABR2LQ57_9ASPA</name>
<evidence type="ECO:0000313" key="2">
    <source>
        <dbReference type="EMBL" id="KAK8947561.1"/>
    </source>
</evidence>
<comment type="caution">
    <text evidence="2">The sequence shown here is derived from an EMBL/GenBank/DDBJ whole genome shotgun (WGS) entry which is preliminary data.</text>
</comment>
<feature type="signal peptide" evidence="1">
    <location>
        <begin position="1"/>
        <end position="18"/>
    </location>
</feature>